<dbReference type="Proteomes" id="UP001595867">
    <property type="component" value="Unassembled WGS sequence"/>
</dbReference>
<dbReference type="InterPro" id="IPR020615">
    <property type="entry name" value="Thiolase_acyl_enz_int_AS"/>
</dbReference>
<keyword evidence="3 7" id="KW-0808">Transferase</keyword>
<evidence type="ECO:0000313" key="12">
    <source>
        <dbReference type="Proteomes" id="UP001595867"/>
    </source>
</evidence>
<keyword evidence="4 7" id="KW-0012">Acyltransferase</keyword>
<reference evidence="12" key="1">
    <citation type="journal article" date="2019" name="Int. J. Syst. Evol. Microbiol.">
        <title>The Global Catalogue of Microorganisms (GCM) 10K type strain sequencing project: providing services to taxonomists for standard genome sequencing and annotation.</title>
        <authorList>
            <consortium name="The Broad Institute Genomics Platform"/>
            <consortium name="The Broad Institute Genome Sequencing Center for Infectious Disease"/>
            <person name="Wu L."/>
            <person name="Ma J."/>
        </authorList>
    </citation>
    <scope>NUCLEOTIDE SEQUENCE [LARGE SCALE GENOMIC DNA]</scope>
    <source>
        <strain evidence="12">TBRC 5832</strain>
    </source>
</reference>
<dbReference type="InterPro" id="IPR016039">
    <property type="entry name" value="Thiolase-like"/>
</dbReference>
<dbReference type="InterPro" id="IPR020617">
    <property type="entry name" value="Thiolase_C"/>
</dbReference>
<evidence type="ECO:0000256" key="7">
    <source>
        <dbReference type="RuleBase" id="RU003557"/>
    </source>
</evidence>
<comment type="similarity">
    <text evidence="1 7">Belongs to the thiolase-like superfamily. Thiolase family.</text>
</comment>
<feature type="domain" description="Thiolase N-terminal" evidence="9">
    <location>
        <begin position="5"/>
        <end position="261"/>
    </location>
</feature>
<dbReference type="RefSeq" id="WP_378068666.1">
    <property type="nucleotide sequence ID" value="NZ_JBHSBL010000018.1"/>
</dbReference>
<dbReference type="EC" id="2.3.1.9" evidence="2"/>
<dbReference type="GO" id="GO:0003985">
    <property type="term" value="F:acetyl-CoA C-acetyltransferase activity"/>
    <property type="evidence" value="ECO:0007669"/>
    <property type="project" value="UniProtKB-EC"/>
</dbReference>
<feature type="domain" description="Thiolase C-terminal" evidence="10">
    <location>
        <begin position="270"/>
        <end position="390"/>
    </location>
</feature>
<dbReference type="InterPro" id="IPR020616">
    <property type="entry name" value="Thiolase_N"/>
</dbReference>
<name>A0ABV8IUY3_9ACTN</name>
<dbReference type="EMBL" id="JBHSBL010000018">
    <property type="protein sequence ID" value="MFC4067744.1"/>
    <property type="molecule type" value="Genomic_DNA"/>
</dbReference>
<dbReference type="SUPFAM" id="SSF53901">
    <property type="entry name" value="Thiolase-like"/>
    <property type="match status" value="2"/>
</dbReference>
<dbReference type="CDD" id="cd00751">
    <property type="entry name" value="thiolase"/>
    <property type="match status" value="1"/>
</dbReference>
<dbReference type="InterPro" id="IPR020610">
    <property type="entry name" value="Thiolase_AS"/>
</dbReference>
<evidence type="ECO:0000256" key="2">
    <source>
        <dbReference type="ARBA" id="ARBA00012705"/>
    </source>
</evidence>
<proteinExistence type="inferred from homology"/>
<evidence type="ECO:0000259" key="10">
    <source>
        <dbReference type="Pfam" id="PF02803"/>
    </source>
</evidence>
<dbReference type="Pfam" id="PF02803">
    <property type="entry name" value="Thiolase_C"/>
    <property type="match status" value="1"/>
</dbReference>
<evidence type="ECO:0000256" key="6">
    <source>
        <dbReference type="ARBA" id="ARBA00040529"/>
    </source>
</evidence>
<dbReference type="PROSITE" id="PS00737">
    <property type="entry name" value="THIOLASE_2"/>
    <property type="match status" value="1"/>
</dbReference>
<evidence type="ECO:0000256" key="3">
    <source>
        <dbReference type="ARBA" id="ARBA00022679"/>
    </source>
</evidence>
<keyword evidence="12" id="KW-1185">Reference proteome</keyword>
<organism evidence="11 12">
    <name type="scientific">Actinoplanes subglobosus</name>
    <dbReference type="NCBI Taxonomy" id="1547892"/>
    <lineage>
        <taxon>Bacteria</taxon>
        <taxon>Bacillati</taxon>
        <taxon>Actinomycetota</taxon>
        <taxon>Actinomycetes</taxon>
        <taxon>Micromonosporales</taxon>
        <taxon>Micromonosporaceae</taxon>
        <taxon>Actinoplanes</taxon>
    </lineage>
</organism>
<dbReference type="PANTHER" id="PTHR18919">
    <property type="entry name" value="ACETYL-COA C-ACYLTRANSFERASE"/>
    <property type="match status" value="1"/>
</dbReference>
<sequence length="394" mass="40097">MTSSVIVSGARTPMGRLLGNLKHLPATALGGHAIAAALSRAGIEPGLVQYVIMGQVLQAGCGQIPARQAAVAAGIPMSVPALTVNKVCLSGLDAIALADQLIRAGEFDVVVAGGMESMTNAPHLLTDQRAGRKFGDVLVRDHTAFDGLMDPWAGISMGESTEASGVRFGITREEQDAFAAQSHQRAAAAQRDGRFAEEIAPVPAGGRNAAGPVDGDEGVRPDTTGESLARLRPAFTPDGTITAASASPISDGAAAVVVMSRAKAEELGLTWLAEIVSHGNVAGPDSSLQSQPANAIRHALDKAHLAVEDLDLIEINEAFAQVVIQSARELKVDDSKVNVNGGAIALGHPIGMSGARLVLTLALELKRRGGGLGAAGLCGGGGQGDALIIKVPAA</sequence>
<accession>A0ABV8IUY3</accession>
<feature type="region of interest" description="Disordered" evidence="8">
    <location>
        <begin position="202"/>
        <end position="222"/>
    </location>
</feature>
<dbReference type="PANTHER" id="PTHR18919:SF107">
    <property type="entry name" value="ACETYL-COA ACETYLTRANSFERASE, CYTOSOLIC"/>
    <property type="match status" value="1"/>
</dbReference>
<evidence type="ECO:0000256" key="1">
    <source>
        <dbReference type="ARBA" id="ARBA00010982"/>
    </source>
</evidence>
<gene>
    <name evidence="11" type="ORF">ACFO0C_22645</name>
</gene>
<dbReference type="Gene3D" id="3.40.47.10">
    <property type="match status" value="2"/>
</dbReference>
<evidence type="ECO:0000313" key="11">
    <source>
        <dbReference type="EMBL" id="MFC4067744.1"/>
    </source>
</evidence>
<dbReference type="InterPro" id="IPR002155">
    <property type="entry name" value="Thiolase"/>
</dbReference>
<evidence type="ECO:0000256" key="4">
    <source>
        <dbReference type="ARBA" id="ARBA00023315"/>
    </source>
</evidence>
<dbReference type="PIRSF" id="PIRSF000429">
    <property type="entry name" value="Ac-CoA_Ac_transf"/>
    <property type="match status" value="1"/>
</dbReference>
<comment type="caution">
    <text evidence="11">The sequence shown here is derived from an EMBL/GenBank/DDBJ whole genome shotgun (WGS) entry which is preliminary data.</text>
</comment>
<dbReference type="InterPro" id="IPR020613">
    <property type="entry name" value="Thiolase_CS"/>
</dbReference>
<dbReference type="NCBIfam" id="TIGR01930">
    <property type="entry name" value="AcCoA-C-Actrans"/>
    <property type="match status" value="1"/>
</dbReference>
<dbReference type="Pfam" id="PF00108">
    <property type="entry name" value="Thiolase_N"/>
    <property type="match status" value="1"/>
</dbReference>
<evidence type="ECO:0000259" key="9">
    <source>
        <dbReference type="Pfam" id="PF00108"/>
    </source>
</evidence>
<protein>
    <recommendedName>
        <fullName evidence="6">Probable acetyl-CoA acetyltransferase</fullName>
        <ecNumber evidence="2">2.3.1.9</ecNumber>
    </recommendedName>
    <alternativeName>
        <fullName evidence="5">Acetoacetyl-CoA thiolase</fullName>
    </alternativeName>
</protein>
<dbReference type="PROSITE" id="PS00098">
    <property type="entry name" value="THIOLASE_1"/>
    <property type="match status" value="1"/>
</dbReference>
<evidence type="ECO:0000256" key="5">
    <source>
        <dbReference type="ARBA" id="ARBA00030755"/>
    </source>
</evidence>
<evidence type="ECO:0000256" key="8">
    <source>
        <dbReference type="SAM" id="MobiDB-lite"/>
    </source>
</evidence>
<dbReference type="PROSITE" id="PS00099">
    <property type="entry name" value="THIOLASE_3"/>
    <property type="match status" value="1"/>
</dbReference>